<accession>A0ABP0QYN6</accession>
<evidence type="ECO:0000313" key="3">
    <source>
        <dbReference type="Proteomes" id="UP001642484"/>
    </source>
</evidence>
<proteinExistence type="predicted"/>
<keyword evidence="3" id="KW-1185">Reference proteome</keyword>
<dbReference type="Proteomes" id="UP001642484">
    <property type="component" value="Unassembled WGS sequence"/>
</dbReference>
<evidence type="ECO:0000313" key="2">
    <source>
        <dbReference type="EMBL" id="CAK9093376.1"/>
    </source>
</evidence>
<comment type="caution">
    <text evidence="2">The sequence shown here is derived from an EMBL/GenBank/DDBJ whole genome shotgun (WGS) entry which is preliminary data.</text>
</comment>
<protein>
    <submittedName>
        <fullName evidence="2">Uncharacterized protein</fullName>
    </submittedName>
</protein>
<name>A0ABP0QYN6_9DINO</name>
<organism evidence="2 3">
    <name type="scientific">Durusdinium trenchii</name>
    <dbReference type="NCBI Taxonomy" id="1381693"/>
    <lineage>
        <taxon>Eukaryota</taxon>
        <taxon>Sar</taxon>
        <taxon>Alveolata</taxon>
        <taxon>Dinophyceae</taxon>
        <taxon>Suessiales</taxon>
        <taxon>Symbiodiniaceae</taxon>
        <taxon>Durusdinium</taxon>
    </lineage>
</organism>
<sequence length="110" mass="12063">MASITPVVPSAGGSGRLPDSGKFSTTRVYSEIMAERERANTAQVVKKKVTPTVPDEPAYIKHITARTPVFAFNEAVLDRPLTDMGKAYITMTPARRKEQASSKLEPNKTR</sequence>
<gene>
    <name evidence="2" type="ORF">CCMP2556_LOCUS44629</name>
</gene>
<reference evidence="2 3" key="1">
    <citation type="submission" date="2024-02" db="EMBL/GenBank/DDBJ databases">
        <authorList>
            <person name="Chen Y."/>
            <person name="Shah S."/>
            <person name="Dougan E. K."/>
            <person name="Thang M."/>
            <person name="Chan C."/>
        </authorList>
    </citation>
    <scope>NUCLEOTIDE SEQUENCE [LARGE SCALE GENOMIC DNA]</scope>
</reference>
<feature type="region of interest" description="Disordered" evidence="1">
    <location>
        <begin position="1"/>
        <end position="23"/>
    </location>
</feature>
<dbReference type="EMBL" id="CAXAMN010025206">
    <property type="protein sequence ID" value="CAK9093376.1"/>
    <property type="molecule type" value="Genomic_DNA"/>
</dbReference>
<evidence type="ECO:0000256" key="1">
    <source>
        <dbReference type="SAM" id="MobiDB-lite"/>
    </source>
</evidence>